<dbReference type="PANTHER" id="PTHR11477:SF0">
    <property type="entry name" value="IP08861P-RELATED"/>
    <property type="match status" value="1"/>
</dbReference>
<dbReference type="Proteomes" id="UP001220961">
    <property type="component" value="Chromosome 4"/>
</dbReference>
<keyword evidence="2" id="KW-0863">Zinc-finger</keyword>
<evidence type="ECO:0000259" key="6">
    <source>
        <dbReference type="SMART" id="SM00510"/>
    </source>
</evidence>
<feature type="region of interest" description="Disordered" evidence="5">
    <location>
        <begin position="8"/>
        <end position="73"/>
    </location>
</feature>
<name>A0AAF0E8Z0_9BASI</name>
<dbReference type="Pfam" id="PF07500">
    <property type="entry name" value="TFIIS_M"/>
    <property type="match status" value="1"/>
</dbReference>
<evidence type="ECO:0000313" key="8">
    <source>
        <dbReference type="Proteomes" id="UP001220961"/>
    </source>
</evidence>
<protein>
    <submittedName>
        <fullName evidence="7">Transcription factor bye1</fullName>
    </submittedName>
</protein>
<feature type="region of interest" description="Disordered" evidence="5">
    <location>
        <begin position="307"/>
        <end position="351"/>
    </location>
</feature>
<dbReference type="InterPro" id="IPR012921">
    <property type="entry name" value="SPOC_C"/>
</dbReference>
<dbReference type="GO" id="GO:0031564">
    <property type="term" value="P:transcription antitermination"/>
    <property type="evidence" value="ECO:0007669"/>
    <property type="project" value="TreeGrafter"/>
</dbReference>
<dbReference type="GO" id="GO:0001139">
    <property type="term" value="F:RNA polymerase II complex recruiting activity"/>
    <property type="evidence" value="ECO:0007669"/>
    <property type="project" value="TreeGrafter"/>
</dbReference>
<dbReference type="GO" id="GO:0006368">
    <property type="term" value="P:transcription elongation by RNA polymerase II"/>
    <property type="evidence" value="ECO:0007669"/>
    <property type="project" value="TreeGrafter"/>
</dbReference>
<evidence type="ECO:0000256" key="1">
    <source>
        <dbReference type="ARBA" id="ARBA00022723"/>
    </source>
</evidence>
<dbReference type="AlphaFoldDB" id="A0AAF0E8Z0"/>
<feature type="compositionally biased region" description="Basic and acidic residues" evidence="5">
    <location>
        <begin position="322"/>
        <end position="340"/>
    </location>
</feature>
<dbReference type="GO" id="GO:0031440">
    <property type="term" value="P:regulation of mRNA 3'-end processing"/>
    <property type="evidence" value="ECO:0007669"/>
    <property type="project" value="TreeGrafter"/>
</dbReference>
<dbReference type="GO" id="GO:0005634">
    <property type="term" value="C:nucleus"/>
    <property type="evidence" value="ECO:0007669"/>
    <property type="project" value="TreeGrafter"/>
</dbReference>
<gene>
    <name evidence="7" type="primary">BYE1</name>
    <name evidence="7" type="ORF">MCAP1_002040</name>
</gene>
<feature type="compositionally biased region" description="Pro residues" evidence="5">
    <location>
        <begin position="603"/>
        <end position="641"/>
    </location>
</feature>
<dbReference type="InterPro" id="IPR036575">
    <property type="entry name" value="TFIIS_cen_dom_sf"/>
</dbReference>
<evidence type="ECO:0000256" key="2">
    <source>
        <dbReference type="ARBA" id="ARBA00022771"/>
    </source>
</evidence>
<keyword evidence="1" id="KW-0479">Metal-binding</keyword>
<dbReference type="Gene3D" id="1.10.472.30">
    <property type="entry name" value="Transcription elongation factor S-II, central domain"/>
    <property type="match status" value="1"/>
</dbReference>
<dbReference type="InterPro" id="IPR003618">
    <property type="entry name" value="TFIIS_cen_dom"/>
</dbReference>
<feature type="region of interest" description="Disordered" evidence="5">
    <location>
        <begin position="196"/>
        <end position="271"/>
    </location>
</feature>
<reference evidence="7" key="1">
    <citation type="submission" date="2023-03" db="EMBL/GenBank/DDBJ databases">
        <title>Mating type loci evolution in Malassezia.</title>
        <authorList>
            <person name="Coelho M.A."/>
        </authorList>
    </citation>
    <scope>NUCLEOTIDE SEQUENCE</scope>
    <source>
        <strain evidence="7">CBS 10434</strain>
    </source>
</reference>
<keyword evidence="8" id="KW-1185">Reference proteome</keyword>
<feature type="compositionally biased region" description="Acidic residues" evidence="5">
    <location>
        <begin position="15"/>
        <end position="28"/>
    </location>
</feature>
<dbReference type="PANTHER" id="PTHR11477">
    <property type="entry name" value="TRANSCRIPTION FACTOR S-II ZINC FINGER DOMAIN-CONTAINING PROTEIN"/>
    <property type="match status" value="1"/>
</dbReference>
<evidence type="ECO:0000256" key="5">
    <source>
        <dbReference type="SAM" id="MobiDB-lite"/>
    </source>
</evidence>
<dbReference type="EMBL" id="CP119911">
    <property type="protein sequence ID" value="WFD19803.1"/>
    <property type="molecule type" value="Genomic_DNA"/>
</dbReference>
<keyword evidence="3" id="KW-0862">Zinc</keyword>
<dbReference type="Pfam" id="PF07744">
    <property type="entry name" value="SPOC"/>
    <property type="match status" value="1"/>
</dbReference>
<feature type="compositionally biased region" description="Acidic residues" evidence="5">
    <location>
        <begin position="229"/>
        <end position="239"/>
    </location>
</feature>
<feature type="region of interest" description="Disordered" evidence="5">
    <location>
        <begin position="593"/>
        <end position="662"/>
    </location>
</feature>
<keyword evidence="4" id="KW-0539">Nucleus</keyword>
<evidence type="ECO:0000256" key="4">
    <source>
        <dbReference type="ARBA" id="ARBA00023242"/>
    </source>
</evidence>
<dbReference type="SMART" id="SM00510">
    <property type="entry name" value="TFS2M"/>
    <property type="match status" value="1"/>
</dbReference>
<accession>A0AAF0E8Z0</accession>
<organism evidence="7 8">
    <name type="scientific">Malassezia caprae</name>
    <dbReference type="NCBI Taxonomy" id="1381934"/>
    <lineage>
        <taxon>Eukaryota</taxon>
        <taxon>Fungi</taxon>
        <taxon>Dikarya</taxon>
        <taxon>Basidiomycota</taxon>
        <taxon>Ustilaginomycotina</taxon>
        <taxon>Malasseziomycetes</taxon>
        <taxon>Malasseziales</taxon>
        <taxon>Malasseziaceae</taxon>
        <taxon>Malassezia</taxon>
    </lineage>
</organism>
<feature type="compositionally biased region" description="Basic residues" evidence="5">
    <location>
        <begin position="50"/>
        <end position="66"/>
    </location>
</feature>
<dbReference type="GO" id="GO:0006362">
    <property type="term" value="P:transcription elongation by RNA polymerase I"/>
    <property type="evidence" value="ECO:0007669"/>
    <property type="project" value="TreeGrafter"/>
</dbReference>
<evidence type="ECO:0000313" key="7">
    <source>
        <dbReference type="EMBL" id="WFD19803.1"/>
    </source>
</evidence>
<proteinExistence type="predicted"/>
<feature type="domain" description="TFIIS central" evidence="6">
    <location>
        <begin position="75"/>
        <end position="179"/>
    </location>
</feature>
<dbReference type="SUPFAM" id="SSF46942">
    <property type="entry name" value="Elongation factor TFIIS domain 2"/>
    <property type="match status" value="1"/>
</dbReference>
<evidence type="ECO:0000256" key="3">
    <source>
        <dbReference type="ARBA" id="ARBA00022833"/>
    </source>
</evidence>
<dbReference type="GO" id="GO:0008270">
    <property type="term" value="F:zinc ion binding"/>
    <property type="evidence" value="ECO:0007669"/>
    <property type="project" value="UniProtKB-KW"/>
</dbReference>
<sequence length="662" mass="71376">MTTFVMVANLKITDNDEDEDEDEEEDTPADDHDAELTVELSDASESSRPRSTRVKRMKRAPAKSARRSGTAVDDDPVRRHVLSTFTSIFKPLFTAKGLDAEDAASYAAELEGELFHAHGTDPHLRAYKERFRTLHFNLKDPRNVTLHERVTSGQLPAKDIVHMSNEALANDAIREATEKAKRDALQQAVLLRDKEGPARKITHKGEVDIERDEAAFAPKESRSIPAADPEPEPEPEPDSNAEASAMPSSPTFTPAKEHDDMSPLPESDSFTGLWDKQATTIPEEAPMDEPAADLGIDAPTEADSFIDSFLGDERPSSSLPDAKAKAPEETDTAPDMHESHTPAGTPPPDSFIARWAAQSKNALSGSPVVWDGVVTMPEYTSAYVHVRTLSHPRYAPEAQLWRDCFPTPERTVEGRLPSQVAIDYLAQVRMSPRNEIVVLALDAGGATPASERHEGISTLHSSPALDKLVHYFADKQRFGVLAPAPGTQGSLVKDFYLAPLLAHEPVPEWLTMLSPEGLGDAWTAQRPAHMLFVILVLFKAAMKGKTTAPPAPVRSSADESAAAASSAPVSLDTLLNVKPDAIQNLLSTLKGGGGASPLNAMGTPPPMATPPPGPGPPGPPGVNGPPGPPPMLPMHGLPPPGRCVHGEVPNPLHSPRLRFHRR</sequence>
<dbReference type="GO" id="GO:0000977">
    <property type="term" value="F:RNA polymerase II transcription regulatory region sequence-specific DNA binding"/>
    <property type="evidence" value="ECO:0007669"/>
    <property type="project" value="TreeGrafter"/>
</dbReference>
<feature type="compositionally biased region" description="Basic and acidic residues" evidence="5">
    <location>
        <begin position="196"/>
        <end position="222"/>
    </location>
</feature>
<dbReference type="CDD" id="cd21538">
    <property type="entry name" value="SPOC_TFIIS"/>
    <property type="match status" value="1"/>
</dbReference>